<name>A0ABX6P5S7_9BURK</name>
<reference evidence="3 4" key="1">
    <citation type="submission" date="2020-05" db="EMBL/GenBank/DDBJ databases">
        <title>Ramlibacter rhizophilus sp. nov., isolated from rhizosphere soil of national flower Mugunghwa from South Korea.</title>
        <authorList>
            <person name="Zheng-Fei Y."/>
            <person name="Huan T."/>
        </authorList>
    </citation>
    <scope>NUCLEOTIDE SEQUENCE [LARGE SCALE GENOMIC DNA]</scope>
    <source>
        <strain evidence="3 4">H242</strain>
    </source>
</reference>
<proteinExistence type="predicted"/>
<sequence>MHRRFIALVLAGAAGIASAQLVPVDPDWKEQQVPPPPALRTSGLIELEMRGSTLRFGVDPASIAIGADGIVRYVVVATSTTGTVNAMYEGVRCASGEVKVYARHNPDSGWVEGKGDWQPLHLTANSRHSLQIARNGACIGHGPNRSAEYIVRDLKTGPDRKFLSP</sequence>
<keyword evidence="1" id="KW-0732">Signal</keyword>
<feature type="chain" id="PRO_5045147580" description="CNP1-like uncharacterized domain-containing protein" evidence="1">
    <location>
        <begin position="20"/>
        <end position="165"/>
    </location>
</feature>
<protein>
    <recommendedName>
        <fullName evidence="2">CNP1-like uncharacterized domain-containing protein</fullName>
    </recommendedName>
</protein>
<gene>
    <name evidence="3" type="ORF">HK414_20675</name>
</gene>
<reference evidence="3 4" key="2">
    <citation type="submission" date="2020-05" db="EMBL/GenBank/DDBJ databases">
        <authorList>
            <person name="Khan S.A."/>
            <person name="Jeon C.O."/>
            <person name="Chun B.H."/>
        </authorList>
    </citation>
    <scope>NUCLEOTIDE SEQUENCE [LARGE SCALE GENOMIC DNA]</scope>
    <source>
        <strain evidence="3 4">H242</strain>
    </source>
</reference>
<evidence type="ECO:0000259" key="2">
    <source>
        <dbReference type="Pfam" id="PF08750"/>
    </source>
</evidence>
<evidence type="ECO:0000256" key="1">
    <source>
        <dbReference type="SAM" id="SignalP"/>
    </source>
</evidence>
<feature type="domain" description="CNP1-like uncharacterised" evidence="2">
    <location>
        <begin position="25"/>
        <end position="155"/>
    </location>
</feature>
<feature type="signal peptide" evidence="1">
    <location>
        <begin position="1"/>
        <end position="19"/>
    </location>
</feature>
<keyword evidence="4" id="KW-1185">Reference proteome</keyword>
<dbReference type="Proteomes" id="UP000500826">
    <property type="component" value="Chromosome"/>
</dbReference>
<evidence type="ECO:0000313" key="3">
    <source>
        <dbReference type="EMBL" id="QJW85057.1"/>
    </source>
</evidence>
<dbReference type="Pfam" id="PF08750">
    <property type="entry name" value="CNP1"/>
    <property type="match status" value="1"/>
</dbReference>
<dbReference type="EMBL" id="CP053418">
    <property type="protein sequence ID" value="QJW85057.1"/>
    <property type="molecule type" value="Genomic_DNA"/>
</dbReference>
<evidence type="ECO:0000313" key="4">
    <source>
        <dbReference type="Proteomes" id="UP000500826"/>
    </source>
</evidence>
<dbReference type="InterPro" id="IPR014861">
    <property type="entry name" value="CNP1-like_dom"/>
</dbReference>
<accession>A0ABX6P5S7</accession>
<organism evidence="3 4">
    <name type="scientific">Ramlibacter terrae</name>
    <dbReference type="NCBI Taxonomy" id="2732511"/>
    <lineage>
        <taxon>Bacteria</taxon>
        <taxon>Pseudomonadati</taxon>
        <taxon>Pseudomonadota</taxon>
        <taxon>Betaproteobacteria</taxon>
        <taxon>Burkholderiales</taxon>
        <taxon>Comamonadaceae</taxon>
        <taxon>Ramlibacter</taxon>
    </lineage>
</organism>